<feature type="domain" description="Cobalamin-independent methionine synthase MetE N-terminal" evidence="17">
    <location>
        <begin position="4"/>
        <end position="333"/>
    </location>
</feature>
<dbReference type="EC" id="2.1.1.14" evidence="4"/>
<name>A0A2P6VPT8_9CHLO</name>
<comment type="similarity">
    <text evidence="3">Belongs to the vitamin-B12 independent methionine synthase family.</text>
</comment>
<evidence type="ECO:0000256" key="2">
    <source>
        <dbReference type="ARBA" id="ARBA00004681"/>
    </source>
</evidence>
<evidence type="ECO:0000256" key="14">
    <source>
        <dbReference type="PIRSR" id="PIRSR000382-3"/>
    </source>
</evidence>
<feature type="binding site" evidence="13">
    <location>
        <position position="656"/>
    </location>
    <ligand>
        <name>Zn(2+)</name>
        <dbReference type="ChEBI" id="CHEBI:29105"/>
        <label>1</label>
        <note>catalytic</note>
    </ligand>
</feature>
<feature type="binding site" evidence="12">
    <location>
        <begin position="446"/>
        <end position="448"/>
    </location>
    <ligand>
        <name>L-methionine</name>
        <dbReference type="ChEBI" id="CHEBI:57844"/>
    </ligand>
</feature>
<evidence type="ECO:0000259" key="16">
    <source>
        <dbReference type="Pfam" id="PF01717"/>
    </source>
</evidence>
<dbReference type="GO" id="GO:0008270">
    <property type="term" value="F:zinc ion binding"/>
    <property type="evidence" value="ECO:0007669"/>
    <property type="project" value="InterPro"/>
</dbReference>
<evidence type="ECO:0000256" key="8">
    <source>
        <dbReference type="ARBA" id="ARBA00022723"/>
    </source>
</evidence>
<organism evidence="18 19">
    <name type="scientific">Micractinium conductrix</name>
    <dbReference type="NCBI Taxonomy" id="554055"/>
    <lineage>
        <taxon>Eukaryota</taxon>
        <taxon>Viridiplantae</taxon>
        <taxon>Chlorophyta</taxon>
        <taxon>core chlorophytes</taxon>
        <taxon>Trebouxiophyceae</taxon>
        <taxon>Chlorellales</taxon>
        <taxon>Chlorellaceae</taxon>
        <taxon>Chlorella clade</taxon>
        <taxon>Micractinium</taxon>
    </lineage>
</organism>
<keyword evidence="9 13" id="KW-0862">Zinc</keyword>
<dbReference type="InterPro" id="IPR013215">
    <property type="entry name" value="Cbl-indep_Met_Synth_N"/>
</dbReference>
<feature type="binding site" evidence="13">
    <location>
        <position position="745"/>
    </location>
    <ligand>
        <name>Zn(2+)</name>
        <dbReference type="ChEBI" id="CHEBI:29105"/>
        <label>1</label>
        <note>catalytic</note>
    </ligand>
</feature>
<feature type="binding site" evidence="12">
    <location>
        <position position="614"/>
    </location>
    <ligand>
        <name>L-homocysteine</name>
        <dbReference type="ChEBI" id="CHEBI:58199"/>
    </ligand>
</feature>
<keyword evidence="5" id="KW-0489">Methyltransferase</keyword>
<dbReference type="UniPathway" id="UPA00051">
    <property type="reaction ID" value="UER00082"/>
</dbReference>
<evidence type="ECO:0000256" key="4">
    <source>
        <dbReference type="ARBA" id="ARBA00012034"/>
    </source>
</evidence>
<evidence type="ECO:0000256" key="1">
    <source>
        <dbReference type="ARBA" id="ARBA00002777"/>
    </source>
</evidence>
<feature type="binding site" evidence="13">
    <location>
        <position position="680"/>
    </location>
    <ligand>
        <name>Zn(2+)</name>
        <dbReference type="ChEBI" id="CHEBI:29105"/>
        <label>1</label>
        <note>catalytic</note>
    </ligand>
</feature>
<dbReference type="Proteomes" id="UP000239649">
    <property type="component" value="Unassembled WGS sequence"/>
</dbReference>
<proteinExistence type="inferred from homology"/>
<feature type="binding site" evidence="12">
    <location>
        <position position="499"/>
    </location>
    <ligand>
        <name>L-methionine</name>
        <dbReference type="ChEBI" id="CHEBI:57844"/>
    </ligand>
</feature>
<feature type="binding site" evidence="12">
    <location>
        <begin position="446"/>
        <end position="448"/>
    </location>
    <ligand>
        <name>L-homocysteine</name>
        <dbReference type="ChEBI" id="CHEBI:58199"/>
    </ligand>
</feature>
<comment type="caution">
    <text evidence="18">The sequence shown here is derived from an EMBL/GenBank/DDBJ whole genome shotgun (WGS) entry which is preliminary data.</text>
</comment>
<comment type="function">
    <text evidence="1">Catalyzes the transfer of a methyl group from 5-methyltetrahydrofolate to homocysteine resulting in methionine formation.</text>
</comment>
<dbReference type="Pfam" id="PF08267">
    <property type="entry name" value="Meth_synt_1"/>
    <property type="match status" value="1"/>
</dbReference>
<dbReference type="SUPFAM" id="SSF51726">
    <property type="entry name" value="UROD/MetE-like"/>
    <property type="match status" value="2"/>
</dbReference>
<feature type="binding site" evidence="12">
    <location>
        <position position="576"/>
    </location>
    <ligand>
        <name>5-methyltetrahydropteroyltri-L-glutamate</name>
        <dbReference type="ChEBI" id="CHEBI:58207"/>
    </ligand>
</feature>
<evidence type="ECO:0000256" key="10">
    <source>
        <dbReference type="ARBA" id="ARBA00023167"/>
    </source>
</evidence>
<keyword evidence="6" id="KW-0028">Amino-acid biosynthesis</keyword>
<feature type="binding site" evidence="13">
    <location>
        <position position="658"/>
    </location>
    <ligand>
        <name>Zn(2+)</name>
        <dbReference type="ChEBI" id="CHEBI:29105"/>
        <label>2</label>
    </ligand>
</feature>
<dbReference type="STRING" id="554055.A0A2P6VPT8"/>
<dbReference type="InterPro" id="IPR038071">
    <property type="entry name" value="UROD/MetE-like_sf"/>
</dbReference>
<dbReference type="PANTHER" id="PTHR30519">
    <property type="entry name" value="5-METHYLTETRAHYDROPTEROYLTRIGLUTAMATE--HOMOCYSTEINE METHYLTRANSFERASE"/>
    <property type="match status" value="1"/>
</dbReference>
<dbReference type="GO" id="GO:0009086">
    <property type="term" value="P:methionine biosynthetic process"/>
    <property type="evidence" value="ECO:0007669"/>
    <property type="project" value="UniProtKB-KW"/>
</dbReference>
<evidence type="ECO:0000256" key="11">
    <source>
        <dbReference type="ARBA" id="ARBA00048690"/>
    </source>
</evidence>
<dbReference type="PIRSF" id="PIRSF000382">
    <property type="entry name" value="MeTrfase_B12_ind"/>
    <property type="match status" value="1"/>
</dbReference>
<sequence>MMSTSTIGFPRTGPKREAKKALEAYWAAGAANGPQLLAAAADIEAAAWRRQAEAGVELTGLDGTLYDQMLDAVFQLGLLPPRFQALKASAEPSPADGPYAGGGGLDLYFKLARGAEGAPALDMSKYMDTNYHIIVPELCHDTAPCADWSPLLDRVRRGQDAVGVASAVPIVVGPCTLVGLARGEFDRSEMVARLAPAYAQLLRDLAALGVPEVQFHEPFLTKSSAEGLAADCAACYGQLAAAGVPINLVVPYDDVAEGTYRWLIELPVAAISLDFCGVPVHSSGADYGCRTAQLIAKYSFPKDKRLGAGVIDGRGCWADASGRALRLLRALRATLGADQAICVQTSTSLQHLPYDLASEPELPSGLPAPLAFAVQKVEEVVTVARAASAATDGAAPAEPHIDLSTYTGAPPPAECQLDEALFRRAEPYEGRRPKQVALPPFPTTTIGSFPQTPAIRRHRLAFKQGRLSLDAYRERMAAEIGFAIGAQEALGLDVLVHGEPERTDMVEYFGQQLSGFHFTQHGWVQSYGSRYTRPPIIVGDITRTGPMTVHEYEVAQGLTSKPVKGMLTGPVTILQWSFARNDVPRAEQAAQLALALRDEVKDLAAAGCRVLQVDEPALREGLPLKADRQPAYLRWAVDAFRLATAAAPPEVQVVTHLCYSDFDDIMPAIHAMDADVLTIENSRSGDEMIHALAASGYTRDVGPGVYDVHSPLVPSVEWLADKLRSYLQAGLLGGDASRIHVNPDCGLKTRRWEEVLPSLRNMVAAAQQLRAELVGPGRPPATPRKPASPVESRSAGGVASACPCCAL</sequence>
<feature type="domain" description="Cobalamin-independent methionine synthase MetE C-terminal/archaeal" evidence="16">
    <location>
        <begin position="441"/>
        <end position="767"/>
    </location>
</feature>
<dbReference type="OrthoDB" id="1053771at2759"/>
<accession>A0A2P6VPT8</accession>
<protein>
    <recommendedName>
        <fullName evidence="4">5-methyltetrahydropteroyltriglutamate--homocysteine S-methyltransferase</fullName>
        <ecNumber evidence="4">2.1.1.14</ecNumber>
    </recommendedName>
</protein>
<dbReference type="GO" id="GO:0032259">
    <property type="term" value="P:methylation"/>
    <property type="evidence" value="ECO:0007669"/>
    <property type="project" value="UniProtKB-KW"/>
</dbReference>
<evidence type="ECO:0000313" key="18">
    <source>
        <dbReference type="EMBL" id="PSC76118.1"/>
    </source>
</evidence>
<dbReference type="Pfam" id="PF01717">
    <property type="entry name" value="Meth_synt_2"/>
    <property type="match status" value="1"/>
</dbReference>
<evidence type="ECO:0000256" key="5">
    <source>
        <dbReference type="ARBA" id="ARBA00022603"/>
    </source>
</evidence>
<comment type="pathway">
    <text evidence="2">Amino-acid biosynthesis; L-methionine biosynthesis via de novo pathway; L-methionine from L-homocysteine (MetE route): step 1/1.</text>
</comment>
<evidence type="ECO:0000256" key="6">
    <source>
        <dbReference type="ARBA" id="ARBA00022605"/>
    </source>
</evidence>
<keyword evidence="19" id="KW-1185">Reference proteome</keyword>
<evidence type="ECO:0000256" key="7">
    <source>
        <dbReference type="ARBA" id="ARBA00022679"/>
    </source>
</evidence>
<dbReference type="GO" id="GO:0003871">
    <property type="term" value="F:5-methyltetrahydropteroyltriglutamate-homocysteine S-methyltransferase activity"/>
    <property type="evidence" value="ECO:0007669"/>
    <property type="project" value="UniProtKB-EC"/>
</dbReference>
<dbReference type="CDD" id="cd03311">
    <property type="entry name" value="CIMS_C_terminal_like"/>
    <property type="match status" value="1"/>
</dbReference>
<evidence type="ECO:0000256" key="13">
    <source>
        <dbReference type="PIRSR" id="PIRSR000382-2"/>
    </source>
</evidence>
<feature type="binding site" evidence="12">
    <location>
        <position position="130"/>
    </location>
    <ligand>
        <name>5-methyltetrahydropteroyltri-L-glutamate</name>
        <dbReference type="ChEBI" id="CHEBI:58207"/>
    </ligand>
</feature>
<evidence type="ECO:0000259" key="17">
    <source>
        <dbReference type="Pfam" id="PF08267"/>
    </source>
</evidence>
<dbReference type="Gene3D" id="3.20.20.210">
    <property type="match status" value="2"/>
</dbReference>
<dbReference type="AlphaFoldDB" id="A0A2P6VPT8"/>
<keyword evidence="7" id="KW-0808">Transferase</keyword>
<comment type="catalytic activity">
    <reaction evidence="11">
        <text>5-methyltetrahydropteroyltri-L-glutamate + L-homocysteine = tetrahydropteroyltri-L-glutamate + L-methionine</text>
        <dbReference type="Rhea" id="RHEA:21196"/>
        <dbReference type="ChEBI" id="CHEBI:57844"/>
        <dbReference type="ChEBI" id="CHEBI:58140"/>
        <dbReference type="ChEBI" id="CHEBI:58199"/>
        <dbReference type="ChEBI" id="CHEBI:58207"/>
        <dbReference type="EC" id="2.1.1.14"/>
    </reaction>
</comment>
<reference evidence="18 19" key="1">
    <citation type="journal article" date="2018" name="Plant J.">
        <title>Genome sequences of Chlorella sorokiniana UTEX 1602 and Micractinium conductrix SAG 241.80: implications to maltose excretion by a green alga.</title>
        <authorList>
            <person name="Arriola M.B."/>
            <person name="Velmurugan N."/>
            <person name="Zhang Y."/>
            <person name="Plunkett M.H."/>
            <person name="Hondzo H."/>
            <person name="Barney B.M."/>
        </authorList>
    </citation>
    <scope>NUCLEOTIDE SEQUENCE [LARGE SCALE GENOMIC DNA]</scope>
    <source>
        <strain evidence="18 19">SAG 241.80</strain>
    </source>
</reference>
<keyword evidence="8 13" id="KW-0479">Metal-binding</keyword>
<feature type="binding site" evidence="12">
    <location>
        <position position="19"/>
    </location>
    <ligand>
        <name>5-methyltetrahydropteroyltri-L-glutamate</name>
        <dbReference type="ChEBI" id="CHEBI:58207"/>
    </ligand>
</feature>
<keyword evidence="10" id="KW-0486">Methionine biosynthesis</keyword>
<evidence type="ECO:0000256" key="12">
    <source>
        <dbReference type="PIRSR" id="PIRSR000382-1"/>
    </source>
</evidence>
<evidence type="ECO:0000256" key="3">
    <source>
        <dbReference type="ARBA" id="ARBA00009553"/>
    </source>
</evidence>
<dbReference type="EMBL" id="LHPF02000001">
    <property type="protein sequence ID" value="PSC76118.1"/>
    <property type="molecule type" value="Genomic_DNA"/>
</dbReference>
<dbReference type="NCBIfam" id="NF003556">
    <property type="entry name" value="PRK05222.1"/>
    <property type="match status" value="1"/>
</dbReference>
<evidence type="ECO:0000313" key="19">
    <source>
        <dbReference type="Proteomes" id="UP000239649"/>
    </source>
</evidence>
<feature type="binding site" evidence="12">
    <location>
        <position position="614"/>
    </location>
    <ligand>
        <name>L-methionine</name>
        <dbReference type="ChEBI" id="CHEBI:57844"/>
    </ligand>
</feature>
<comment type="cofactor">
    <cofactor evidence="13">
        <name>Zn(2+)</name>
        <dbReference type="ChEBI" id="CHEBI:29105"/>
    </cofactor>
    <text evidence="13">Binds 2 Zn(2+) ions per subunit.</text>
</comment>
<dbReference type="InterPro" id="IPR002629">
    <property type="entry name" value="Met_Synth_C/arc"/>
</dbReference>
<feature type="region of interest" description="Disordered" evidence="15">
    <location>
        <begin position="773"/>
        <end position="799"/>
    </location>
</feature>
<evidence type="ECO:0000256" key="15">
    <source>
        <dbReference type="SAM" id="MobiDB-lite"/>
    </source>
</evidence>
<gene>
    <name evidence="18" type="primary">g598</name>
    <name evidence="18" type="ORF">C2E20_0598</name>
</gene>
<dbReference type="InterPro" id="IPR006276">
    <property type="entry name" value="Cobalamin-indep_Met_synthase"/>
</dbReference>
<feature type="active site" description="Proton donor" evidence="14">
    <location>
        <position position="709"/>
    </location>
</feature>
<evidence type="ECO:0000256" key="9">
    <source>
        <dbReference type="ARBA" id="ARBA00022833"/>
    </source>
</evidence>